<dbReference type="PANTHER" id="PTHR14969:SF13">
    <property type="entry name" value="AT30094P"/>
    <property type="match status" value="1"/>
</dbReference>
<dbReference type="Proteomes" id="UP000239366">
    <property type="component" value="Unassembled WGS sequence"/>
</dbReference>
<dbReference type="RefSeq" id="WP_105001135.1">
    <property type="nucleotide sequence ID" value="NZ_MQVX01000001.1"/>
</dbReference>
<name>A0A2S7T6E0_9FLAO</name>
<gene>
    <name evidence="3" type="ORF">BST99_06800</name>
</gene>
<dbReference type="InterPro" id="IPR036938">
    <property type="entry name" value="PAP2/HPO_sf"/>
</dbReference>
<sequence length="219" mass="25637">MKGFSRTTLRFLWPFAVGFILLTPLLFLERGTVLFWANERHTPFWDSFFALATELGNAFTALILLPIVLRMKYKWLVLYLLAFLLHVIFVHLFKQGLAADVLRPYAYYKQLDQQNLLQLVEGVKVRRLHSFPSGHTTTIFMLVTYFALLIQKRWASVLLMVVGVLVGFSRIYLVQHWFLDTYVGLAFGVLSVVLAYYLLMRKSKSWYEKKLDLPFLNRS</sequence>
<evidence type="ECO:0000313" key="4">
    <source>
        <dbReference type="Proteomes" id="UP000239366"/>
    </source>
</evidence>
<dbReference type="Pfam" id="PF01569">
    <property type="entry name" value="PAP2"/>
    <property type="match status" value="1"/>
</dbReference>
<evidence type="ECO:0000256" key="1">
    <source>
        <dbReference type="SAM" id="Phobius"/>
    </source>
</evidence>
<keyword evidence="4" id="KW-1185">Reference proteome</keyword>
<feature type="transmembrane region" description="Helical" evidence="1">
    <location>
        <begin position="131"/>
        <end position="150"/>
    </location>
</feature>
<evidence type="ECO:0000259" key="2">
    <source>
        <dbReference type="SMART" id="SM00014"/>
    </source>
</evidence>
<feature type="transmembrane region" description="Helical" evidence="1">
    <location>
        <begin position="76"/>
        <end position="93"/>
    </location>
</feature>
<comment type="caution">
    <text evidence="3">The sequence shown here is derived from an EMBL/GenBank/DDBJ whole genome shotgun (WGS) entry which is preliminary data.</text>
</comment>
<dbReference type="Gene3D" id="1.20.144.10">
    <property type="entry name" value="Phosphatidic acid phosphatase type 2/haloperoxidase"/>
    <property type="match status" value="1"/>
</dbReference>
<keyword evidence="1" id="KW-0812">Transmembrane</keyword>
<dbReference type="EMBL" id="MQVX01000001">
    <property type="protein sequence ID" value="PQJ15483.1"/>
    <property type="molecule type" value="Genomic_DNA"/>
</dbReference>
<protein>
    <recommendedName>
        <fullName evidence="2">Phosphatidic acid phosphatase type 2/haloperoxidase domain-containing protein</fullName>
    </recommendedName>
</protein>
<reference evidence="4" key="1">
    <citation type="submission" date="2016-11" db="EMBL/GenBank/DDBJ databases">
        <title>Trade-off between light-utilization and light-protection in marine flavobacteria.</title>
        <authorList>
            <person name="Kumagai Y."/>
            <person name="Yoshizawa S."/>
            <person name="Kogure K."/>
        </authorList>
    </citation>
    <scope>NUCLEOTIDE SEQUENCE [LARGE SCALE GENOMIC DNA]</scope>
    <source>
        <strain evidence="4">SG-18</strain>
    </source>
</reference>
<organism evidence="3 4">
    <name type="scientific">Aureicoccus marinus</name>
    <dbReference type="NCBI Taxonomy" id="754435"/>
    <lineage>
        <taxon>Bacteria</taxon>
        <taxon>Pseudomonadati</taxon>
        <taxon>Bacteroidota</taxon>
        <taxon>Flavobacteriia</taxon>
        <taxon>Flavobacteriales</taxon>
        <taxon>Flavobacteriaceae</taxon>
        <taxon>Aureicoccus</taxon>
    </lineage>
</organism>
<feature type="transmembrane region" description="Helical" evidence="1">
    <location>
        <begin position="157"/>
        <end position="175"/>
    </location>
</feature>
<dbReference type="AlphaFoldDB" id="A0A2S7T6E0"/>
<keyword evidence="1" id="KW-0472">Membrane</keyword>
<dbReference type="PANTHER" id="PTHR14969">
    <property type="entry name" value="SPHINGOSINE-1-PHOSPHATE PHOSPHOHYDROLASE"/>
    <property type="match status" value="1"/>
</dbReference>
<keyword evidence="1" id="KW-1133">Transmembrane helix</keyword>
<dbReference type="SUPFAM" id="SSF48317">
    <property type="entry name" value="Acid phosphatase/Vanadium-dependent haloperoxidase"/>
    <property type="match status" value="1"/>
</dbReference>
<feature type="transmembrane region" description="Helical" evidence="1">
    <location>
        <begin position="181"/>
        <end position="199"/>
    </location>
</feature>
<feature type="domain" description="Phosphatidic acid phosphatase type 2/haloperoxidase" evidence="2">
    <location>
        <begin position="76"/>
        <end position="196"/>
    </location>
</feature>
<dbReference type="SMART" id="SM00014">
    <property type="entry name" value="acidPPc"/>
    <property type="match status" value="1"/>
</dbReference>
<accession>A0A2S7T6E0</accession>
<feature type="transmembrane region" description="Helical" evidence="1">
    <location>
        <begin position="48"/>
        <end position="69"/>
    </location>
</feature>
<dbReference type="InterPro" id="IPR000326">
    <property type="entry name" value="PAP2/HPO"/>
</dbReference>
<evidence type="ECO:0000313" key="3">
    <source>
        <dbReference type="EMBL" id="PQJ15483.1"/>
    </source>
</evidence>
<proteinExistence type="predicted"/>
<feature type="transmembrane region" description="Helical" evidence="1">
    <location>
        <begin position="12"/>
        <end position="28"/>
    </location>
</feature>
<dbReference type="OrthoDB" id="9773582at2"/>